<proteinExistence type="predicted"/>
<dbReference type="PROSITE" id="PS51698">
    <property type="entry name" value="U_BOX"/>
    <property type="match status" value="1"/>
</dbReference>
<name>R0HAG0_9BRAS</name>
<dbReference type="Proteomes" id="UP000029121">
    <property type="component" value="Unassembled WGS sequence"/>
</dbReference>
<comment type="pathway">
    <text evidence="2">Protein modification; protein ubiquitination.</text>
</comment>
<dbReference type="EC" id="2.3.2.27" evidence="3"/>
<evidence type="ECO:0000256" key="1">
    <source>
        <dbReference type="ARBA" id="ARBA00000900"/>
    </source>
</evidence>
<sequence>MADSPADSTEAKADTLRLELHKVLTDVFHDGLGKNGGENEGSNRVLKAIDESVVRILDCLRKVESEKPPLKVPEEFICTLSKNIMIQPMIISSGQTYEHRYITEWLKHNRTCPKTKEVLSHMFLTPNHLMNELITQWCRVNKVDRPKRSSDELFMKLFSDDMESLLQRISSPSSVSNQLEAAKELSRQTKKYVTACIFFVAQLPNSITRLLTPLSVLGDDVDANPELQESIITSLLNISTAQPDTTVIAKNPHVMPLLAKSLQKGTVVTQEASAATLTLLSDIASNRIIIGNSEALKALIDLLERSSPDTTVEAAAHAVLDFCNGSESYEKAISAGLIPVVIKNIKAGRYVDEMLNILTSICTDSRAAKEMEDLGFFNDLLGMLRKPSSSMTCENAVEIIFNMFMKNKDGSRLEMLEEEEIKHGTFMELSHKGSHNAVGRAEWILRWIKRFADSKERATEGTEA</sequence>
<dbReference type="EMBL" id="KB870810">
    <property type="protein sequence ID" value="EOA20588.1"/>
    <property type="molecule type" value="Genomic_DNA"/>
</dbReference>
<accession>R0HAG0</accession>
<reference evidence="8" key="1">
    <citation type="journal article" date="2013" name="Nat. Genet.">
        <title>The Capsella rubella genome and the genomic consequences of rapid mating system evolution.</title>
        <authorList>
            <person name="Slotte T."/>
            <person name="Hazzouri K.M."/>
            <person name="Agren J.A."/>
            <person name="Koenig D."/>
            <person name="Maumus F."/>
            <person name="Guo Y.L."/>
            <person name="Steige K."/>
            <person name="Platts A.E."/>
            <person name="Escobar J.S."/>
            <person name="Newman L.K."/>
            <person name="Wang W."/>
            <person name="Mandakova T."/>
            <person name="Vello E."/>
            <person name="Smith L.M."/>
            <person name="Henz S.R."/>
            <person name="Steffen J."/>
            <person name="Takuno S."/>
            <person name="Brandvain Y."/>
            <person name="Coop G."/>
            <person name="Andolfatto P."/>
            <person name="Hu T.T."/>
            <person name="Blanchette M."/>
            <person name="Clark R.M."/>
            <person name="Quesneville H."/>
            <person name="Nordborg M."/>
            <person name="Gaut B.S."/>
            <person name="Lysak M.A."/>
            <person name="Jenkins J."/>
            <person name="Grimwood J."/>
            <person name="Chapman J."/>
            <person name="Prochnik S."/>
            <person name="Shu S."/>
            <person name="Rokhsar D."/>
            <person name="Schmutz J."/>
            <person name="Weigel D."/>
            <person name="Wright S.I."/>
        </authorList>
    </citation>
    <scope>NUCLEOTIDE SEQUENCE [LARGE SCALE GENOMIC DNA]</scope>
    <source>
        <strain evidence="8">cv. Monte Gargano</strain>
    </source>
</reference>
<dbReference type="InterPro" id="IPR003613">
    <property type="entry name" value="Ubox_domain"/>
</dbReference>
<keyword evidence="8" id="KW-1185">Reference proteome</keyword>
<dbReference type="GO" id="GO:0016567">
    <property type="term" value="P:protein ubiquitination"/>
    <property type="evidence" value="ECO:0007669"/>
    <property type="project" value="UniProtKB-UniPathway"/>
</dbReference>
<protein>
    <recommendedName>
        <fullName evidence="3">RING-type E3 ubiquitin transferase</fullName>
        <ecNumber evidence="3">2.3.2.27</ecNumber>
    </recommendedName>
</protein>
<dbReference type="InterPro" id="IPR011989">
    <property type="entry name" value="ARM-like"/>
</dbReference>
<dbReference type="KEGG" id="crb:17883725"/>
<dbReference type="OrthoDB" id="7537227at2759"/>
<dbReference type="InterPro" id="IPR013083">
    <property type="entry name" value="Znf_RING/FYVE/PHD"/>
</dbReference>
<dbReference type="PANTHER" id="PTHR23315">
    <property type="entry name" value="U BOX DOMAIN-CONTAINING"/>
    <property type="match status" value="1"/>
</dbReference>
<evidence type="ECO:0000256" key="5">
    <source>
        <dbReference type="ARBA" id="ARBA00022786"/>
    </source>
</evidence>
<organism evidence="7 8">
    <name type="scientific">Capsella rubella</name>
    <dbReference type="NCBI Taxonomy" id="81985"/>
    <lineage>
        <taxon>Eukaryota</taxon>
        <taxon>Viridiplantae</taxon>
        <taxon>Streptophyta</taxon>
        <taxon>Embryophyta</taxon>
        <taxon>Tracheophyta</taxon>
        <taxon>Spermatophyta</taxon>
        <taxon>Magnoliopsida</taxon>
        <taxon>eudicotyledons</taxon>
        <taxon>Gunneridae</taxon>
        <taxon>Pentapetalae</taxon>
        <taxon>rosids</taxon>
        <taxon>malvids</taxon>
        <taxon>Brassicales</taxon>
        <taxon>Brassicaceae</taxon>
        <taxon>Camelineae</taxon>
        <taxon>Capsella</taxon>
    </lineage>
</organism>
<dbReference type="GO" id="GO:0061630">
    <property type="term" value="F:ubiquitin protein ligase activity"/>
    <property type="evidence" value="ECO:0007669"/>
    <property type="project" value="UniProtKB-EC"/>
</dbReference>
<evidence type="ECO:0000256" key="3">
    <source>
        <dbReference type="ARBA" id="ARBA00012483"/>
    </source>
</evidence>
<evidence type="ECO:0000256" key="4">
    <source>
        <dbReference type="ARBA" id="ARBA00022679"/>
    </source>
</evidence>
<dbReference type="Gene3D" id="1.25.10.10">
    <property type="entry name" value="Leucine-rich Repeat Variant"/>
    <property type="match status" value="1"/>
</dbReference>
<dbReference type="Pfam" id="PF04564">
    <property type="entry name" value="U-box"/>
    <property type="match status" value="1"/>
</dbReference>
<keyword evidence="4" id="KW-0808">Transferase</keyword>
<comment type="catalytic activity">
    <reaction evidence="1">
        <text>S-ubiquitinyl-[E2 ubiquitin-conjugating enzyme]-L-cysteine + [acceptor protein]-L-lysine = [E2 ubiquitin-conjugating enzyme]-L-cysteine + N(6)-ubiquitinyl-[acceptor protein]-L-lysine.</text>
        <dbReference type="EC" id="2.3.2.27"/>
    </reaction>
</comment>
<keyword evidence="5" id="KW-0833">Ubl conjugation pathway</keyword>
<dbReference type="SUPFAM" id="SSF57850">
    <property type="entry name" value="RING/U-box"/>
    <property type="match status" value="1"/>
</dbReference>
<dbReference type="InterPro" id="IPR045210">
    <property type="entry name" value="RING-Ubox_PUB"/>
</dbReference>
<evidence type="ECO:0000259" key="6">
    <source>
        <dbReference type="PROSITE" id="PS51698"/>
    </source>
</evidence>
<feature type="domain" description="U-box" evidence="6">
    <location>
        <begin position="71"/>
        <end position="144"/>
    </location>
</feature>
<dbReference type="PANTHER" id="PTHR23315:SF265">
    <property type="entry name" value="U-BOX DOMAIN-CONTAINING PROTEIN 46-RELATED"/>
    <property type="match status" value="1"/>
</dbReference>
<evidence type="ECO:0000256" key="2">
    <source>
        <dbReference type="ARBA" id="ARBA00004906"/>
    </source>
</evidence>
<dbReference type="InterPro" id="IPR016024">
    <property type="entry name" value="ARM-type_fold"/>
</dbReference>
<dbReference type="CDD" id="cd16664">
    <property type="entry name" value="RING-Ubox_PUB"/>
    <property type="match status" value="1"/>
</dbReference>
<dbReference type="AlphaFoldDB" id="R0HAG0"/>
<evidence type="ECO:0000313" key="8">
    <source>
        <dbReference type="Proteomes" id="UP000029121"/>
    </source>
</evidence>
<gene>
    <name evidence="7" type="ORF">CARUB_v10000898mg</name>
</gene>
<dbReference type="UniPathway" id="UPA00143"/>
<dbReference type="SUPFAM" id="SSF48371">
    <property type="entry name" value="ARM repeat"/>
    <property type="match status" value="1"/>
</dbReference>
<dbReference type="SMART" id="SM00504">
    <property type="entry name" value="Ubox"/>
    <property type="match status" value="1"/>
</dbReference>
<evidence type="ECO:0000313" key="7">
    <source>
        <dbReference type="EMBL" id="EOA20588.1"/>
    </source>
</evidence>
<dbReference type="Gene3D" id="3.30.40.10">
    <property type="entry name" value="Zinc/RING finger domain, C3HC4 (zinc finger)"/>
    <property type="match status" value="1"/>
</dbReference>